<evidence type="ECO:0000313" key="3">
    <source>
        <dbReference type="Proteomes" id="UP000010411"/>
    </source>
</evidence>
<sequence>TIKTPRAGRKLYGIPESGTPQLPSGEAKLPSREAD</sequence>
<reference evidence="2 3" key="1">
    <citation type="submission" date="2012-11" db="EMBL/GenBank/DDBJ databases">
        <authorList>
            <person name="Huguet-Tapia J.C."/>
            <person name="Durkin A.S."/>
            <person name="Pettis G.S."/>
            <person name="Badger J.H."/>
        </authorList>
    </citation>
    <scope>NUCLEOTIDE SEQUENCE [LARGE SCALE GENOMIC DNA]</scope>
    <source>
        <strain evidence="2 3">91-03</strain>
    </source>
</reference>
<keyword evidence="3" id="KW-1185">Reference proteome</keyword>
<comment type="caution">
    <text evidence="2">The sequence shown here is derived from an EMBL/GenBank/DDBJ whole genome shotgun (WGS) entry which is preliminary data.</text>
</comment>
<name>L1L877_9ACTN</name>
<feature type="region of interest" description="Disordered" evidence="1">
    <location>
        <begin position="1"/>
        <end position="35"/>
    </location>
</feature>
<dbReference type="EMBL" id="AEJC01000028">
    <property type="protein sequence ID" value="EKX69127.1"/>
    <property type="molecule type" value="Genomic_DNA"/>
</dbReference>
<dbReference type="AlphaFoldDB" id="L1L877"/>
<proteinExistence type="predicted"/>
<accession>L1L877</accession>
<evidence type="ECO:0000313" key="2">
    <source>
        <dbReference type="EMBL" id="EKX69127.1"/>
    </source>
</evidence>
<evidence type="ECO:0000256" key="1">
    <source>
        <dbReference type="SAM" id="MobiDB-lite"/>
    </source>
</evidence>
<organism evidence="2 3">
    <name type="scientific">Streptomyces ipomoeae 91-03</name>
    <dbReference type="NCBI Taxonomy" id="698759"/>
    <lineage>
        <taxon>Bacteria</taxon>
        <taxon>Bacillati</taxon>
        <taxon>Actinomycetota</taxon>
        <taxon>Actinomycetes</taxon>
        <taxon>Kitasatosporales</taxon>
        <taxon>Streptomycetaceae</taxon>
        <taxon>Streptomyces</taxon>
    </lineage>
</organism>
<dbReference type="Proteomes" id="UP000010411">
    <property type="component" value="Unassembled WGS sequence"/>
</dbReference>
<gene>
    <name evidence="2" type="ORF">STRIP9103_05288</name>
</gene>
<feature type="non-terminal residue" evidence="2">
    <location>
        <position position="1"/>
    </location>
</feature>
<protein>
    <submittedName>
        <fullName evidence="2">Uncharacterized protein</fullName>
    </submittedName>
</protein>